<feature type="compositionally biased region" description="Basic and acidic residues" evidence="7">
    <location>
        <begin position="121"/>
        <end position="131"/>
    </location>
</feature>
<feature type="transmembrane region" description="Helical" evidence="6">
    <location>
        <begin position="580"/>
        <end position="601"/>
    </location>
</feature>
<protein>
    <recommendedName>
        <fullName evidence="6">Protein DETOXIFICATION</fullName>
    </recommendedName>
    <alternativeName>
        <fullName evidence="6">Multidrug and toxic compound extrusion protein</fullName>
    </alternativeName>
</protein>
<evidence type="ECO:0000256" key="5">
    <source>
        <dbReference type="ARBA" id="ARBA00023136"/>
    </source>
</evidence>
<comment type="caution">
    <text evidence="6">Lacks conserved residue(s) required for the propagation of feature annotation.</text>
</comment>
<evidence type="ECO:0000313" key="9">
    <source>
        <dbReference type="Proteomes" id="UP000054558"/>
    </source>
</evidence>
<feature type="transmembrane region" description="Helical" evidence="6">
    <location>
        <begin position="295"/>
        <end position="316"/>
    </location>
</feature>
<dbReference type="CDD" id="cd13132">
    <property type="entry name" value="MATE_eukaryotic"/>
    <property type="match status" value="1"/>
</dbReference>
<dbReference type="Proteomes" id="UP000054558">
    <property type="component" value="Unassembled WGS sequence"/>
</dbReference>
<accession>A0A1Y1I0T6</accession>
<feature type="compositionally biased region" description="Low complexity" evidence="7">
    <location>
        <begin position="1"/>
        <end position="16"/>
    </location>
</feature>
<dbReference type="GO" id="GO:1990961">
    <property type="term" value="P:xenobiotic detoxification by transmembrane export across the plasma membrane"/>
    <property type="evidence" value="ECO:0007669"/>
    <property type="project" value="InterPro"/>
</dbReference>
<proteinExistence type="inferred from homology"/>
<feature type="transmembrane region" description="Helical" evidence="6">
    <location>
        <begin position="257"/>
        <end position="275"/>
    </location>
</feature>
<comment type="similarity">
    <text evidence="2 6">Belongs to the multi antimicrobial extrusion (MATE) (TC 2.A.66.1) family.</text>
</comment>
<dbReference type="PANTHER" id="PTHR11206">
    <property type="entry name" value="MULTIDRUG RESISTANCE PROTEIN"/>
    <property type="match status" value="1"/>
</dbReference>
<dbReference type="OrthoDB" id="2126698at2759"/>
<dbReference type="GO" id="GO:0022857">
    <property type="term" value="F:transmembrane transporter activity"/>
    <property type="evidence" value="ECO:0000318"/>
    <property type="project" value="GO_Central"/>
</dbReference>
<feature type="compositionally biased region" description="Low complexity" evidence="7">
    <location>
        <begin position="25"/>
        <end position="37"/>
    </location>
</feature>
<sequence>MGKKGFGAAAATFGKGDLPGFVKRSGSSSSLANSAGSDTGTDRELGQGWEADGWDFDNEDDAWLDGGADVAKRTAANGAGSKKPASRENGGTSTSGRPPLSKPSTKQSKDGRLGALRLTKKKEEPESRTASELDVWNDDLDDLETAGLLSDTTGRKAEPEAAGTSSGGFWREVWVQASLAAPIALLQVTWFGRMVASLYFIGHLGGDELAGAALAITFSSVTGYSLMFGLSGGMDPLCAQAFGAGEYGALGLTLQQGWAVLTVTCLPILALWLNLEPLLLLLRQDPMLAHKAGTYLRFLSADLFLAAWAQPLRSYLRSQHIARPMAAAALLAFSGHIPFLYLFVTYLKFGAPGAAIANTITSFNFVLTLFIYVQCFPGPHRKAWAGWFVSALDPRGWGPLLRLALPACIATCQEWWAYEAMIIMSGYLARPDVTVASMSVVMNCSSLFFMLPLALSFAAAARVGKELGAGRPQGAKTAAKVAVGFGVLAGLLMFALIETLHNKISRFFTKDEEVIALVSKLLVILGITELGNAPQSLLSGILKGAGRPTIIAWLGLVTYYILALPLAITLVFVLHWEAQGFWWALVFSQSFQAIVLGGFVVSQDWDDLADRARKLAEVQGEQANTAVIALAATAAGEHGGQKYSIADDLDDDML</sequence>
<name>A0A1Y1I0T6_KLENI</name>
<reference evidence="8 9" key="1">
    <citation type="journal article" date="2014" name="Nat. Commun.">
        <title>Klebsormidium flaccidum genome reveals primary factors for plant terrestrial adaptation.</title>
        <authorList>
            <person name="Hori K."/>
            <person name="Maruyama F."/>
            <person name="Fujisawa T."/>
            <person name="Togashi T."/>
            <person name="Yamamoto N."/>
            <person name="Seo M."/>
            <person name="Sato S."/>
            <person name="Yamada T."/>
            <person name="Mori H."/>
            <person name="Tajima N."/>
            <person name="Moriyama T."/>
            <person name="Ikeuchi M."/>
            <person name="Watanabe M."/>
            <person name="Wada H."/>
            <person name="Kobayashi K."/>
            <person name="Saito M."/>
            <person name="Masuda T."/>
            <person name="Sasaki-Sekimoto Y."/>
            <person name="Mashiguchi K."/>
            <person name="Awai K."/>
            <person name="Shimojima M."/>
            <person name="Masuda S."/>
            <person name="Iwai M."/>
            <person name="Nobusawa T."/>
            <person name="Narise T."/>
            <person name="Kondo S."/>
            <person name="Saito H."/>
            <person name="Sato R."/>
            <person name="Murakawa M."/>
            <person name="Ihara Y."/>
            <person name="Oshima-Yamada Y."/>
            <person name="Ohtaka K."/>
            <person name="Satoh M."/>
            <person name="Sonobe K."/>
            <person name="Ishii M."/>
            <person name="Ohtani R."/>
            <person name="Kanamori-Sato M."/>
            <person name="Honoki R."/>
            <person name="Miyazaki D."/>
            <person name="Mochizuki H."/>
            <person name="Umetsu J."/>
            <person name="Higashi K."/>
            <person name="Shibata D."/>
            <person name="Kamiya Y."/>
            <person name="Sato N."/>
            <person name="Nakamura Y."/>
            <person name="Tabata S."/>
            <person name="Ida S."/>
            <person name="Kurokawa K."/>
            <person name="Ohta H."/>
        </authorList>
    </citation>
    <scope>NUCLEOTIDE SEQUENCE [LARGE SCALE GENOMIC DNA]</scope>
    <source>
        <strain evidence="8 9">NIES-2285</strain>
    </source>
</reference>
<gene>
    <name evidence="8" type="ORF">KFL_001740220</name>
</gene>
<evidence type="ECO:0000256" key="4">
    <source>
        <dbReference type="ARBA" id="ARBA00022989"/>
    </source>
</evidence>
<dbReference type="EMBL" id="DF237123">
    <property type="protein sequence ID" value="GAQ84063.1"/>
    <property type="molecule type" value="Genomic_DNA"/>
</dbReference>
<feature type="compositionally biased region" description="Polar residues" evidence="7">
    <location>
        <begin position="89"/>
        <end position="106"/>
    </location>
</feature>
<dbReference type="NCBIfam" id="TIGR00797">
    <property type="entry name" value="matE"/>
    <property type="match status" value="1"/>
</dbReference>
<feature type="transmembrane region" description="Helical" evidence="6">
    <location>
        <begin position="440"/>
        <end position="461"/>
    </location>
</feature>
<keyword evidence="5 6" id="KW-0472">Membrane</keyword>
<keyword evidence="3 6" id="KW-0812">Transmembrane</keyword>
<comment type="subcellular location">
    <subcellularLocation>
        <location evidence="1">Membrane</location>
        <topology evidence="1">Multi-pass membrane protein</topology>
    </subcellularLocation>
</comment>
<feature type="transmembrane region" description="Helical" evidence="6">
    <location>
        <begin position="353"/>
        <end position="373"/>
    </location>
</feature>
<feature type="transmembrane region" description="Helical" evidence="6">
    <location>
        <begin position="328"/>
        <end position="347"/>
    </location>
</feature>
<dbReference type="InterPro" id="IPR002528">
    <property type="entry name" value="MATE_fam"/>
</dbReference>
<feature type="transmembrane region" description="Helical" evidence="6">
    <location>
        <begin position="550"/>
        <end position="574"/>
    </location>
</feature>
<evidence type="ECO:0000256" key="1">
    <source>
        <dbReference type="ARBA" id="ARBA00004141"/>
    </source>
</evidence>
<keyword evidence="9" id="KW-1185">Reference proteome</keyword>
<evidence type="ECO:0000256" key="6">
    <source>
        <dbReference type="RuleBase" id="RU004914"/>
    </source>
</evidence>
<dbReference type="GO" id="GO:0016020">
    <property type="term" value="C:membrane"/>
    <property type="evidence" value="ECO:0000318"/>
    <property type="project" value="GO_Central"/>
</dbReference>
<dbReference type="GO" id="GO:0042910">
    <property type="term" value="F:xenobiotic transmembrane transporter activity"/>
    <property type="evidence" value="ECO:0007669"/>
    <property type="project" value="InterPro"/>
</dbReference>
<evidence type="ECO:0000256" key="2">
    <source>
        <dbReference type="ARBA" id="ARBA00010199"/>
    </source>
</evidence>
<evidence type="ECO:0000313" key="8">
    <source>
        <dbReference type="EMBL" id="GAQ84063.1"/>
    </source>
</evidence>
<dbReference type="Pfam" id="PF01554">
    <property type="entry name" value="MatE"/>
    <property type="match status" value="2"/>
</dbReference>
<evidence type="ECO:0000256" key="7">
    <source>
        <dbReference type="SAM" id="MobiDB-lite"/>
    </source>
</evidence>
<dbReference type="AlphaFoldDB" id="A0A1Y1I0T6"/>
<evidence type="ECO:0000256" key="3">
    <source>
        <dbReference type="ARBA" id="ARBA00022692"/>
    </source>
</evidence>
<keyword evidence="4 6" id="KW-1133">Transmembrane helix</keyword>
<dbReference type="GO" id="GO:0015297">
    <property type="term" value="F:antiporter activity"/>
    <property type="evidence" value="ECO:0007669"/>
    <property type="project" value="InterPro"/>
</dbReference>
<feature type="compositionally biased region" description="Acidic residues" evidence="7">
    <location>
        <begin position="52"/>
        <end position="63"/>
    </location>
</feature>
<feature type="region of interest" description="Disordered" evidence="7">
    <location>
        <begin position="1"/>
        <end position="135"/>
    </location>
</feature>
<dbReference type="OMA" id="RACDATW"/>
<organism evidence="8 9">
    <name type="scientific">Klebsormidium nitens</name>
    <name type="common">Green alga</name>
    <name type="synonym">Ulothrix nitens</name>
    <dbReference type="NCBI Taxonomy" id="105231"/>
    <lineage>
        <taxon>Eukaryota</taxon>
        <taxon>Viridiplantae</taxon>
        <taxon>Streptophyta</taxon>
        <taxon>Klebsormidiophyceae</taxon>
        <taxon>Klebsormidiales</taxon>
        <taxon>Klebsormidiaceae</taxon>
        <taxon>Klebsormidium</taxon>
    </lineage>
</organism>
<feature type="transmembrane region" description="Helical" evidence="6">
    <location>
        <begin position="481"/>
        <end position="500"/>
    </location>
</feature>
<dbReference type="InterPro" id="IPR045069">
    <property type="entry name" value="MATE_euk"/>
</dbReference>